<organism evidence="1 2">
    <name type="scientific">Daphnia magna</name>
    <dbReference type="NCBI Taxonomy" id="35525"/>
    <lineage>
        <taxon>Eukaryota</taxon>
        <taxon>Metazoa</taxon>
        <taxon>Ecdysozoa</taxon>
        <taxon>Arthropoda</taxon>
        <taxon>Crustacea</taxon>
        <taxon>Branchiopoda</taxon>
        <taxon>Diplostraca</taxon>
        <taxon>Cladocera</taxon>
        <taxon>Anomopoda</taxon>
        <taxon>Daphniidae</taxon>
        <taxon>Daphnia</taxon>
    </lineage>
</organism>
<sequence length="68" mass="7521">MAPMPNRLPVFFSVMHAAPPVHLNSGVGNHQRKSYCIKDAVNMMLTCNYLSFGLLIWPSGGTKNKMLS</sequence>
<keyword evidence="2" id="KW-1185">Reference proteome</keyword>
<name>A0A164FG87_9CRUS</name>
<accession>A0A164FG87</accession>
<protein>
    <submittedName>
        <fullName evidence="1">Uncharacterized protein</fullName>
    </submittedName>
</protein>
<dbReference type="AlphaFoldDB" id="A0A164FG87"/>
<evidence type="ECO:0000313" key="1">
    <source>
        <dbReference type="EMBL" id="KZR97769.1"/>
    </source>
</evidence>
<dbReference type="EMBL" id="LRGB01020207">
    <property type="protein sequence ID" value="KZR97769.1"/>
    <property type="molecule type" value="Genomic_DNA"/>
</dbReference>
<dbReference type="Proteomes" id="UP000076858">
    <property type="component" value="Unassembled WGS sequence"/>
</dbReference>
<comment type="caution">
    <text evidence="1">The sequence shown here is derived from an EMBL/GenBank/DDBJ whole genome shotgun (WGS) entry which is preliminary data.</text>
</comment>
<evidence type="ECO:0000313" key="2">
    <source>
        <dbReference type="Proteomes" id="UP000076858"/>
    </source>
</evidence>
<proteinExistence type="predicted"/>
<reference evidence="1 2" key="1">
    <citation type="submission" date="2016-03" db="EMBL/GenBank/DDBJ databases">
        <title>EvidentialGene: Evidence-directed Construction of Genes on Genomes.</title>
        <authorList>
            <person name="Gilbert D.G."/>
            <person name="Choi J.-H."/>
            <person name="Mockaitis K."/>
            <person name="Colbourne J."/>
            <person name="Pfrender M."/>
        </authorList>
    </citation>
    <scope>NUCLEOTIDE SEQUENCE [LARGE SCALE GENOMIC DNA]</scope>
    <source>
        <strain evidence="1 2">Xinb3</strain>
        <tissue evidence="1">Complete organism</tissue>
    </source>
</reference>
<gene>
    <name evidence="1" type="ORF">APZ42_007177</name>
</gene>